<dbReference type="PANTHER" id="PTHR43649">
    <property type="entry name" value="ARABINOSE-BINDING PROTEIN-RELATED"/>
    <property type="match status" value="1"/>
</dbReference>
<keyword evidence="5" id="KW-0449">Lipoprotein</keyword>
<evidence type="ECO:0000256" key="5">
    <source>
        <dbReference type="ARBA" id="ARBA00023288"/>
    </source>
</evidence>
<keyword evidence="1" id="KW-1003">Cell membrane</keyword>
<evidence type="ECO:0000256" key="4">
    <source>
        <dbReference type="ARBA" id="ARBA00023139"/>
    </source>
</evidence>
<dbReference type="InterPro" id="IPR006311">
    <property type="entry name" value="TAT_signal"/>
</dbReference>
<name>A0A6G4X193_9ACTN</name>
<keyword evidence="8" id="KW-1185">Reference proteome</keyword>
<keyword evidence="2" id="KW-0732">Signal</keyword>
<comment type="caution">
    <text evidence="7">The sequence shown here is derived from an EMBL/GenBank/DDBJ whole genome shotgun (WGS) entry which is preliminary data.</text>
</comment>
<evidence type="ECO:0000256" key="6">
    <source>
        <dbReference type="SAM" id="MobiDB-lite"/>
    </source>
</evidence>
<sequence length="487" mass="52466">MTRLNRRTLLASAGAAALSAVTGCATGGVSNREAVRLGPGATGPVQGRITAWAWDVAAQALKRMAEKFEARHPGTSIHVRDIGYDNAYDKITVGLRADTGLADLLYIEGQRLPSYIGTFPRGLHDLTPLVRRYAADFDRAAWQTGVSADGKVFALPWDTGPLALFYRRDLFARAGVDPASLKTWDDYVRAGVAIKEKTGSKLLIMDPAENDSLFPSLLQQQGQHWFKDGGKVALDTPAAVRALALIRELGRRDLIRWERGWDGLVTATKEGKVATAPSAAWWSGTLTGEMPELKGRFGVLPLPAFGAGGARTSNNGGSSLCIPAQSENPRLAWAFTRFLLTDKDNLVSMLRREGLFPAYLPALKDPYLRRPQPYYGGQRAWQVFADLAPHIPPVEYTRDGPKAADIAQKAVTAAGMRGADPERELRSAAKQLAGATGRKEAEAAHSGARDSAHKRLRRGARPATATPAARGGRPGAAPSRLVPPKRA</sequence>
<dbReference type="PROSITE" id="PS51318">
    <property type="entry name" value="TAT"/>
    <property type="match status" value="1"/>
</dbReference>
<dbReference type="PROSITE" id="PS51257">
    <property type="entry name" value="PROKAR_LIPOPROTEIN"/>
    <property type="match status" value="1"/>
</dbReference>
<protein>
    <submittedName>
        <fullName evidence="7">Sugar ABC transporter substrate-binding protein</fullName>
    </submittedName>
</protein>
<reference evidence="7 8" key="1">
    <citation type="submission" date="2020-02" db="EMBL/GenBank/DDBJ databases">
        <title>Whole-genome analyses of novel actinobacteria.</title>
        <authorList>
            <person name="Sahin N."/>
            <person name="Tatar D."/>
        </authorList>
    </citation>
    <scope>NUCLEOTIDE SEQUENCE [LARGE SCALE GENOMIC DNA]</scope>
    <source>
        <strain evidence="7 8">SB3404</strain>
    </source>
</reference>
<feature type="region of interest" description="Disordered" evidence="6">
    <location>
        <begin position="431"/>
        <end position="487"/>
    </location>
</feature>
<dbReference type="InterPro" id="IPR006059">
    <property type="entry name" value="SBP"/>
</dbReference>
<dbReference type="PANTHER" id="PTHR43649:SF33">
    <property type="entry name" value="POLYGALACTURONAN_RHAMNOGALACTURONAN-BINDING PROTEIN YTCQ"/>
    <property type="match status" value="1"/>
</dbReference>
<evidence type="ECO:0000256" key="2">
    <source>
        <dbReference type="ARBA" id="ARBA00022729"/>
    </source>
</evidence>
<evidence type="ECO:0000313" key="8">
    <source>
        <dbReference type="Proteomes" id="UP000477722"/>
    </source>
</evidence>
<gene>
    <name evidence="7" type="ORF">G5C65_20175</name>
</gene>
<feature type="compositionally biased region" description="Basic and acidic residues" evidence="6">
    <location>
        <begin position="437"/>
        <end position="453"/>
    </location>
</feature>
<dbReference type="Gene3D" id="3.40.190.10">
    <property type="entry name" value="Periplasmic binding protein-like II"/>
    <property type="match status" value="1"/>
</dbReference>
<feature type="compositionally biased region" description="Low complexity" evidence="6">
    <location>
        <begin position="461"/>
        <end position="478"/>
    </location>
</feature>
<dbReference type="InterPro" id="IPR050490">
    <property type="entry name" value="Bact_solute-bd_prot1"/>
</dbReference>
<dbReference type="SUPFAM" id="SSF53850">
    <property type="entry name" value="Periplasmic binding protein-like II"/>
    <property type="match status" value="1"/>
</dbReference>
<evidence type="ECO:0000256" key="3">
    <source>
        <dbReference type="ARBA" id="ARBA00023136"/>
    </source>
</evidence>
<dbReference type="AlphaFoldDB" id="A0A6G4X193"/>
<organism evidence="7 8">
    <name type="scientific">Streptomyces boncukensis</name>
    <dbReference type="NCBI Taxonomy" id="2711219"/>
    <lineage>
        <taxon>Bacteria</taxon>
        <taxon>Bacillati</taxon>
        <taxon>Actinomycetota</taxon>
        <taxon>Actinomycetes</taxon>
        <taxon>Kitasatosporales</taxon>
        <taxon>Streptomycetaceae</taxon>
        <taxon>Streptomyces</taxon>
    </lineage>
</organism>
<accession>A0A6G4X193</accession>
<proteinExistence type="predicted"/>
<dbReference type="Proteomes" id="UP000477722">
    <property type="component" value="Unassembled WGS sequence"/>
</dbReference>
<keyword evidence="4" id="KW-0564">Palmitate</keyword>
<evidence type="ECO:0000313" key="7">
    <source>
        <dbReference type="EMBL" id="NGO70627.1"/>
    </source>
</evidence>
<dbReference type="Pfam" id="PF01547">
    <property type="entry name" value="SBP_bac_1"/>
    <property type="match status" value="1"/>
</dbReference>
<keyword evidence="3" id="KW-0472">Membrane</keyword>
<evidence type="ECO:0000256" key="1">
    <source>
        <dbReference type="ARBA" id="ARBA00022475"/>
    </source>
</evidence>
<dbReference type="EMBL" id="JAAKZZ010000215">
    <property type="protein sequence ID" value="NGO70627.1"/>
    <property type="molecule type" value="Genomic_DNA"/>
</dbReference>
<dbReference type="CDD" id="cd13585">
    <property type="entry name" value="PBP2_TMBP_like"/>
    <property type="match status" value="1"/>
</dbReference>